<feature type="transmembrane region" description="Helical" evidence="1">
    <location>
        <begin position="7"/>
        <end position="25"/>
    </location>
</feature>
<dbReference type="EnsemblPlants" id="Pp3c26_15180V3.1">
    <property type="protein sequence ID" value="PAC:32917523.CDS.1"/>
    <property type="gene ID" value="Pp3c26_15180"/>
</dbReference>
<keyword evidence="1" id="KW-1133">Transmembrane helix</keyword>
<protein>
    <submittedName>
        <fullName evidence="2 3">Uncharacterized protein</fullName>
    </submittedName>
</protein>
<organism evidence="2">
    <name type="scientific">Physcomitrium patens</name>
    <name type="common">Spreading-leaved earth moss</name>
    <name type="synonym">Physcomitrella patens</name>
    <dbReference type="NCBI Taxonomy" id="3218"/>
    <lineage>
        <taxon>Eukaryota</taxon>
        <taxon>Viridiplantae</taxon>
        <taxon>Streptophyta</taxon>
        <taxon>Embryophyta</taxon>
        <taxon>Bryophyta</taxon>
        <taxon>Bryophytina</taxon>
        <taxon>Bryopsida</taxon>
        <taxon>Funariidae</taxon>
        <taxon>Funariales</taxon>
        <taxon>Funariaceae</taxon>
        <taxon>Physcomitrium</taxon>
    </lineage>
</organism>
<dbReference type="EMBL" id="ABEU02000026">
    <property type="protein sequence ID" value="PNR27197.1"/>
    <property type="molecule type" value="Genomic_DNA"/>
</dbReference>
<evidence type="ECO:0000313" key="3">
    <source>
        <dbReference type="EnsemblPlants" id="PAC:32917523.CDS.1"/>
    </source>
</evidence>
<evidence type="ECO:0000256" key="1">
    <source>
        <dbReference type="SAM" id="Phobius"/>
    </source>
</evidence>
<evidence type="ECO:0000313" key="2">
    <source>
        <dbReference type="EMBL" id="PNR27197.1"/>
    </source>
</evidence>
<evidence type="ECO:0000313" key="4">
    <source>
        <dbReference type="Proteomes" id="UP000006727"/>
    </source>
</evidence>
<name>A0A2K1ID52_PHYPA</name>
<reference evidence="2 4" key="1">
    <citation type="journal article" date="2008" name="Science">
        <title>The Physcomitrella genome reveals evolutionary insights into the conquest of land by plants.</title>
        <authorList>
            <person name="Rensing S."/>
            <person name="Lang D."/>
            <person name="Zimmer A."/>
            <person name="Terry A."/>
            <person name="Salamov A."/>
            <person name="Shapiro H."/>
            <person name="Nishiyama T."/>
            <person name="Perroud P.-F."/>
            <person name="Lindquist E."/>
            <person name="Kamisugi Y."/>
            <person name="Tanahashi T."/>
            <person name="Sakakibara K."/>
            <person name="Fujita T."/>
            <person name="Oishi K."/>
            <person name="Shin-I T."/>
            <person name="Kuroki Y."/>
            <person name="Toyoda A."/>
            <person name="Suzuki Y."/>
            <person name="Hashimoto A."/>
            <person name="Yamaguchi K."/>
            <person name="Sugano A."/>
            <person name="Kohara Y."/>
            <person name="Fujiyama A."/>
            <person name="Anterola A."/>
            <person name="Aoki S."/>
            <person name="Ashton N."/>
            <person name="Barbazuk W.B."/>
            <person name="Barker E."/>
            <person name="Bennetzen J."/>
            <person name="Bezanilla M."/>
            <person name="Blankenship R."/>
            <person name="Cho S.H."/>
            <person name="Dutcher S."/>
            <person name="Estelle M."/>
            <person name="Fawcett J.A."/>
            <person name="Gundlach H."/>
            <person name="Hanada K."/>
            <person name="Heyl A."/>
            <person name="Hicks K.A."/>
            <person name="Hugh J."/>
            <person name="Lohr M."/>
            <person name="Mayer K."/>
            <person name="Melkozernov A."/>
            <person name="Murata T."/>
            <person name="Nelson D."/>
            <person name="Pils B."/>
            <person name="Prigge M."/>
            <person name="Reiss B."/>
            <person name="Renner T."/>
            <person name="Rombauts S."/>
            <person name="Rushton P."/>
            <person name="Sanderfoot A."/>
            <person name="Schween G."/>
            <person name="Shiu S.-H."/>
            <person name="Stueber K."/>
            <person name="Theodoulou F.L."/>
            <person name="Tu H."/>
            <person name="Van de Peer Y."/>
            <person name="Verrier P.J."/>
            <person name="Waters E."/>
            <person name="Wood A."/>
            <person name="Yang L."/>
            <person name="Cove D."/>
            <person name="Cuming A."/>
            <person name="Hasebe M."/>
            <person name="Lucas S."/>
            <person name="Mishler D.B."/>
            <person name="Reski R."/>
            <person name="Grigoriev I."/>
            <person name="Quatrano R.S."/>
            <person name="Boore J.L."/>
        </authorList>
    </citation>
    <scope>NUCLEOTIDE SEQUENCE [LARGE SCALE GENOMIC DNA]</scope>
    <source>
        <strain evidence="3 4">cv. Gransden 2004</strain>
    </source>
</reference>
<feature type="transmembrane region" description="Helical" evidence="1">
    <location>
        <begin position="31"/>
        <end position="51"/>
    </location>
</feature>
<dbReference type="EnsemblPlants" id="Pp3c26_15180V3.2">
    <property type="protein sequence ID" value="PAC:32917524.CDS.1"/>
    <property type="gene ID" value="Pp3c26_15180"/>
</dbReference>
<dbReference type="Gramene" id="Pp3c26_15180V3.1">
    <property type="protein sequence ID" value="PAC:32917523.CDS.1"/>
    <property type="gene ID" value="Pp3c26_15180"/>
</dbReference>
<keyword evidence="1" id="KW-0472">Membrane</keyword>
<sequence>MCFGGFDCYGVLPLFFFCTCVWLHFFPLCSGEVLCSTLLVSVIIVELFLLVMRLERGVTKVVVPPLRSRLSLCVALDLYKDLAGAAGLSNCPTVWGVVVVVFGQSSLLQQFLSSSSWH</sequence>
<keyword evidence="4" id="KW-1185">Reference proteome</keyword>
<dbReference type="AlphaFoldDB" id="A0A2K1ID52"/>
<accession>A0A2K1ID52</accession>
<gene>
    <name evidence="2" type="ORF">PHYPA_030678</name>
</gene>
<dbReference type="Gramene" id="Pp3c26_15180V3.2">
    <property type="protein sequence ID" value="PAC:32917524.CDS.1"/>
    <property type="gene ID" value="Pp3c26_15180"/>
</dbReference>
<reference evidence="3" key="3">
    <citation type="submission" date="2020-12" db="UniProtKB">
        <authorList>
            <consortium name="EnsemblPlants"/>
        </authorList>
    </citation>
    <scope>IDENTIFICATION</scope>
</reference>
<dbReference type="InParanoid" id="A0A2K1ID52"/>
<reference evidence="2 4" key="2">
    <citation type="journal article" date="2018" name="Plant J.">
        <title>The Physcomitrella patens chromosome-scale assembly reveals moss genome structure and evolution.</title>
        <authorList>
            <person name="Lang D."/>
            <person name="Ullrich K.K."/>
            <person name="Murat F."/>
            <person name="Fuchs J."/>
            <person name="Jenkins J."/>
            <person name="Haas F.B."/>
            <person name="Piednoel M."/>
            <person name="Gundlach H."/>
            <person name="Van Bel M."/>
            <person name="Meyberg R."/>
            <person name="Vives C."/>
            <person name="Morata J."/>
            <person name="Symeonidi A."/>
            <person name="Hiss M."/>
            <person name="Muchero W."/>
            <person name="Kamisugi Y."/>
            <person name="Saleh O."/>
            <person name="Blanc G."/>
            <person name="Decker E.L."/>
            <person name="van Gessel N."/>
            <person name="Grimwood J."/>
            <person name="Hayes R.D."/>
            <person name="Graham S.W."/>
            <person name="Gunter L.E."/>
            <person name="McDaniel S.F."/>
            <person name="Hoernstein S.N.W."/>
            <person name="Larsson A."/>
            <person name="Li F.W."/>
            <person name="Perroud P.F."/>
            <person name="Phillips J."/>
            <person name="Ranjan P."/>
            <person name="Rokshar D.S."/>
            <person name="Rothfels C.J."/>
            <person name="Schneider L."/>
            <person name="Shu S."/>
            <person name="Stevenson D.W."/>
            <person name="Thummler F."/>
            <person name="Tillich M."/>
            <person name="Villarreal Aguilar J.C."/>
            <person name="Widiez T."/>
            <person name="Wong G.K."/>
            <person name="Wymore A."/>
            <person name="Zhang Y."/>
            <person name="Zimmer A.D."/>
            <person name="Quatrano R.S."/>
            <person name="Mayer K.F.X."/>
            <person name="Goodstein D."/>
            <person name="Casacuberta J.M."/>
            <person name="Vandepoele K."/>
            <person name="Reski R."/>
            <person name="Cuming A.C."/>
            <person name="Tuskan G.A."/>
            <person name="Maumus F."/>
            <person name="Salse J."/>
            <person name="Schmutz J."/>
            <person name="Rensing S.A."/>
        </authorList>
    </citation>
    <scope>NUCLEOTIDE SEQUENCE [LARGE SCALE GENOMIC DNA]</scope>
    <source>
        <strain evidence="3 4">cv. Gransden 2004</strain>
    </source>
</reference>
<dbReference type="PaxDb" id="3218-PP1S231_36V6.1"/>
<keyword evidence="1" id="KW-0812">Transmembrane</keyword>
<dbReference type="Proteomes" id="UP000006727">
    <property type="component" value="Chromosome 26"/>
</dbReference>
<proteinExistence type="predicted"/>